<gene>
    <name evidence="1" type="ORF">LCGC14_2522690</name>
</gene>
<sequence>MVAVMDCVFFGRTRGYLVVRDPHRRENVYWSEINRETLDEYRFARDTLESLGFVIQAVVADGKPGLKHLYERTPMQMCHFHQKLIITRYLTTRPKLVASIELRKLVHNLCDADEKSFTNKLANWYEVE</sequence>
<name>A0A0F9AVY5_9ZZZZ</name>
<accession>A0A0F9AVY5</accession>
<comment type="caution">
    <text evidence="1">The sequence shown here is derived from an EMBL/GenBank/DDBJ whole genome shotgun (WGS) entry which is preliminary data.</text>
</comment>
<dbReference type="EMBL" id="LAZR01040738">
    <property type="protein sequence ID" value="KKL13744.1"/>
    <property type="molecule type" value="Genomic_DNA"/>
</dbReference>
<evidence type="ECO:0008006" key="2">
    <source>
        <dbReference type="Google" id="ProtNLM"/>
    </source>
</evidence>
<reference evidence="1" key="1">
    <citation type="journal article" date="2015" name="Nature">
        <title>Complex archaea that bridge the gap between prokaryotes and eukaryotes.</title>
        <authorList>
            <person name="Spang A."/>
            <person name="Saw J.H."/>
            <person name="Jorgensen S.L."/>
            <person name="Zaremba-Niedzwiedzka K."/>
            <person name="Martijn J."/>
            <person name="Lind A.E."/>
            <person name="van Eijk R."/>
            <person name="Schleper C."/>
            <person name="Guy L."/>
            <person name="Ettema T.J."/>
        </authorList>
    </citation>
    <scope>NUCLEOTIDE SEQUENCE</scope>
</reference>
<evidence type="ECO:0000313" key="1">
    <source>
        <dbReference type="EMBL" id="KKL13744.1"/>
    </source>
</evidence>
<dbReference type="AlphaFoldDB" id="A0A0F9AVY5"/>
<organism evidence="1">
    <name type="scientific">marine sediment metagenome</name>
    <dbReference type="NCBI Taxonomy" id="412755"/>
    <lineage>
        <taxon>unclassified sequences</taxon>
        <taxon>metagenomes</taxon>
        <taxon>ecological metagenomes</taxon>
    </lineage>
</organism>
<protein>
    <recommendedName>
        <fullName evidence="2">Transposase</fullName>
    </recommendedName>
</protein>
<proteinExistence type="predicted"/>